<dbReference type="InterPro" id="IPR025195">
    <property type="entry name" value="GTA_TIM_dom"/>
</dbReference>
<gene>
    <name evidence="4" type="ORF">FH759_02675</name>
</gene>
<feature type="domain" description="GTA TIM-barrel-like" evidence="1">
    <location>
        <begin position="446"/>
        <end position="743"/>
    </location>
</feature>
<dbReference type="Proteomes" id="UP000483078">
    <property type="component" value="Unassembled WGS sequence"/>
</dbReference>
<evidence type="ECO:0000313" key="5">
    <source>
        <dbReference type="Proteomes" id="UP000483078"/>
    </source>
</evidence>
<evidence type="ECO:0000313" key="4">
    <source>
        <dbReference type="EMBL" id="MTJ03588.1"/>
    </source>
</evidence>
<feature type="domain" description="Rcc01698-like C-terminal" evidence="3">
    <location>
        <begin position="1054"/>
        <end position="1154"/>
    </location>
</feature>
<reference evidence="4 5" key="1">
    <citation type="submission" date="2019-06" db="EMBL/GenBank/DDBJ databases">
        <title>Enrichment of Autotrophic Halophilic Microorganisms from Red Sea Brine Pool Using Microbial Electrosynthesis System.</title>
        <authorList>
            <person name="Alqahtani M.F."/>
            <person name="Bajracharya S."/>
            <person name="Katuri K.P."/>
            <person name="Ali M."/>
            <person name="Saikaly P.E."/>
        </authorList>
    </citation>
    <scope>NUCLEOTIDE SEQUENCE [LARGE SCALE GENOMIC DNA]</scope>
    <source>
        <strain evidence="4">MES6</strain>
    </source>
</reference>
<dbReference type="Gene3D" id="3.20.20.80">
    <property type="entry name" value="Glycosidases"/>
    <property type="match status" value="1"/>
</dbReference>
<evidence type="ECO:0000259" key="1">
    <source>
        <dbReference type="Pfam" id="PF13547"/>
    </source>
</evidence>
<accession>A0A7C9HK86</accession>
<dbReference type="InterPro" id="IPR032876">
    <property type="entry name" value="J_dom"/>
</dbReference>
<sequence>MATIVFSAAGAALGGSVGGTVLGLSMTAVGRFVGATLGRALDQRLLGAGAEPVETGRVSRFRLTGAGEGDAIPRLHGRMRLGGQVIWASRFSEAVHVSGGGGGGKGTAPRPVTRSYSYSVSLAVALCEGPIGGVTRVWANGVEVSAADLNMRVYTGSRDQAPDPAIEAVEGAGAVPAYRGTAYVVMEDLPLAQFGDRVPQFSFEVLRHGAVRPGAVPGPGALVRAVAMMPGTGEYALATTPVSYDHGPGKRASANVHTPAGQTDFAASVAQLGAEAPGCEAVSLVLGWFGDDLRCGQCRVRPKVEHRDADGAEMPWRVAGVGRASADMVARDAENRPVYGGTPADASVIEALTHLRAQGKAVMVYPFILMEQMTGNGLPDPWSDAPDQSRLPWRGRITTAIAPGRDGSPDGTAEAAEQVAAFFGTAVAADFTVAGGAVAYSGPGEWRYRRFILHQAALCAAAGGVDAFCIGSEMRALTRVRGPGGSFPAVDALIALAAEVRALLGPDVRIGYAADWTEYGGYGPGDGSGDRYYPLDPLWADDTIDFVGIDNYMPLSDWREGLDHLDAQDWPSINDLDYLKSNIEGGEGHAWYYHSPEARAAQIRTPITDGAHDEPWIWRVKDIRNWWGRHHYPRVGGARQAVPTAWVPGSKPIWFTELGCAAVDKGTNQPNRFFDSKSSESGLPYHSDGRRDELIQMQYLRAMLSYWLEPGNNPVSDEYGGPMVDMRRAFVWAWDARPYPVFPARAELWSDAENYARGHWVTGRLSHRALDGVVDEICRDAGLLEGVDVSNLHGVVRGYGVDQVGDARAALQPLMLAHGFDAVERGGALRFTVRSGAVNWDLPAADLVQSDEMDAPLEHSRAAEAEIAGRVRLTFVEAGGDHEVAAEEAILPQDESHAVAATEVPMALTRAEARSITERWLAEAELARDGLRLSLPPSRLAVGAGDVLRLEGQAGHYRVDRVEQGAAQLIEAVRIDPSVYGAAPADDVPARTTAFAAPVPVLPLFMDLPLLRGDEVPHAPHLAAVAQPWPGRVAVYASASDADYVLNTVLERPASLGVTQSALAAARPGLLNRGADLMVRMQSGALDGVDMQALLAGRNLAAIGGGGEGDWEVIQFAEAELVAADTYILRGLLRGQAGSDGAMPAQWPAGAYLVLLDGASEQIDLPEAQRGLARHYRIGPARRGYDDPSYSHLSRAFAGVGLRPYRPAHLRARAESGGALALSWGRRTREGGDSWDAPDVPLAEESERYLLRITRDGALLREVDLASPNWTYDAAARAEDGTVAGSAPFRIEVAQLSARVGPGYFAGLDIGG</sequence>
<feature type="domain" description="Tip attachment protein J" evidence="2">
    <location>
        <begin position="803"/>
        <end position="963"/>
    </location>
</feature>
<proteinExistence type="predicted"/>
<name>A0A7C9HK86_9RHOB</name>
<dbReference type="EMBL" id="VENJ01000003">
    <property type="protein sequence ID" value="MTJ03588.1"/>
    <property type="molecule type" value="Genomic_DNA"/>
</dbReference>
<dbReference type="Pfam" id="PF13550">
    <property type="entry name" value="Phage-tail_3"/>
    <property type="match status" value="1"/>
</dbReference>
<dbReference type="Pfam" id="PF23666">
    <property type="entry name" value="Rcc01698_C"/>
    <property type="match status" value="1"/>
</dbReference>
<dbReference type="CDD" id="cd19607">
    <property type="entry name" value="GTA_TIM-barrel-like"/>
    <property type="match status" value="1"/>
</dbReference>
<comment type="caution">
    <text evidence="4">The sequence shown here is derived from an EMBL/GenBank/DDBJ whole genome shotgun (WGS) entry which is preliminary data.</text>
</comment>
<dbReference type="SUPFAM" id="SSF51445">
    <property type="entry name" value="(Trans)glycosidases"/>
    <property type="match status" value="1"/>
</dbReference>
<evidence type="ECO:0000259" key="3">
    <source>
        <dbReference type="Pfam" id="PF23666"/>
    </source>
</evidence>
<dbReference type="Pfam" id="PF13547">
    <property type="entry name" value="GTA_TIM"/>
    <property type="match status" value="1"/>
</dbReference>
<dbReference type="RefSeq" id="WP_273248140.1">
    <property type="nucleotide sequence ID" value="NZ_VENJ01000003.1"/>
</dbReference>
<organism evidence="4 5">
    <name type="scientific">Sediminimonas qiaohouensis</name>
    <dbReference type="NCBI Taxonomy" id="552061"/>
    <lineage>
        <taxon>Bacteria</taxon>
        <taxon>Pseudomonadati</taxon>
        <taxon>Pseudomonadota</taxon>
        <taxon>Alphaproteobacteria</taxon>
        <taxon>Rhodobacterales</taxon>
        <taxon>Roseobacteraceae</taxon>
        <taxon>Sediminimonas</taxon>
    </lineage>
</organism>
<evidence type="ECO:0000259" key="2">
    <source>
        <dbReference type="Pfam" id="PF13550"/>
    </source>
</evidence>
<dbReference type="InterPro" id="IPR017853">
    <property type="entry name" value="GH"/>
</dbReference>
<protein>
    <submittedName>
        <fullName evidence="4">Host specificity protein</fullName>
    </submittedName>
</protein>
<dbReference type="InterPro" id="IPR056490">
    <property type="entry name" value="Rcc01698_C"/>
</dbReference>